<dbReference type="Proteomes" id="UP000838672">
    <property type="component" value="Unassembled WGS sequence"/>
</dbReference>
<name>A0ABN8DS09_9VIBR</name>
<dbReference type="InterPro" id="IPR009875">
    <property type="entry name" value="PilZ_domain"/>
</dbReference>
<feature type="domain" description="PilZ" evidence="1">
    <location>
        <begin position="4"/>
        <end position="89"/>
    </location>
</feature>
<evidence type="ECO:0000259" key="1">
    <source>
        <dbReference type="Pfam" id="PF07238"/>
    </source>
</evidence>
<dbReference type="Gene3D" id="2.40.10.220">
    <property type="entry name" value="predicted glycosyltransferase like domains"/>
    <property type="match status" value="1"/>
</dbReference>
<gene>
    <name evidence="2" type="ORF">VST7929_01773</name>
</gene>
<protein>
    <recommendedName>
        <fullName evidence="1">PilZ domain-containing protein</fullName>
    </recommendedName>
</protein>
<dbReference type="RefSeq" id="WP_237466313.1">
    <property type="nucleotide sequence ID" value="NZ_CAKLDI010000001.1"/>
</dbReference>
<reference evidence="2" key="1">
    <citation type="submission" date="2021-11" db="EMBL/GenBank/DDBJ databases">
        <authorList>
            <person name="Rodrigo-Torres L."/>
            <person name="Arahal R. D."/>
            <person name="Lucena T."/>
        </authorList>
    </citation>
    <scope>NUCLEOTIDE SEQUENCE</scope>
    <source>
        <strain evidence="2">CECT 7929</strain>
    </source>
</reference>
<dbReference type="EMBL" id="CAKLDI010000001">
    <property type="protein sequence ID" value="CAH0533896.1"/>
    <property type="molecule type" value="Genomic_DNA"/>
</dbReference>
<dbReference type="SUPFAM" id="SSF141371">
    <property type="entry name" value="PilZ domain-like"/>
    <property type="match status" value="1"/>
</dbReference>
<accession>A0ABN8DS09</accession>
<sequence>MHERKEHRYLLQTPMPAQLKRGWFRRTSVILVDISIDGLAIACEKALPKNTQLEFHLKLGTQKLTITGEVIYQMGFGDRARYGVQLQPALSLETLNLFSPYFNEEDRIILQNERLLSLGDQLNCDDGCNT</sequence>
<dbReference type="Pfam" id="PF07238">
    <property type="entry name" value="PilZ"/>
    <property type="match status" value="1"/>
</dbReference>
<evidence type="ECO:0000313" key="2">
    <source>
        <dbReference type="EMBL" id="CAH0533896.1"/>
    </source>
</evidence>
<organism evidence="2 3">
    <name type="scientific">Vibrio stylophorae</name>
    <dbReference type="NCBI Taxonomy" id="659351"/>
    <lineage>
        <taxon>Bacteria</taxon>
        <taxon>Pseudomonadati</taxon>
        <taxon>Pseudomonadota</taxon>
        <taxon>Gammaproteobacteria</taxon>
        <taxon>Vibrionales</taxon>
        <taxon>Vibrionaceae</taxon>
        <taxon>Vibrio</taxon>
    </lineage>
</organism>
<comment type="caution">
    <text evidence="2">The sequence shown here is derived from an EMBL/GenBank/DDBJ whole genome shotgun (WGS) entry which is preliminary data.</text>
</comment>
<evidence type="ECO:0000313" key="3">
    <source>
        <dbReference type="Proteomes" id="UP000838672"/>
    </source>
</evidence>
<proteinExistence type="predicted"/>
<keyword evidence="3" id="KW-1185">Reference proteome</keyword>